<keyword evidence="1" id="KW-0472">Membrane</keyword>
<organism evidence="2 3">
    <name type="scientific">Corynebacterium epidermidicanis</name>
    <dbReference type="NCBI Taxonomy" id="1050174"/>
    <lineage>
        <taxon>Bacteria</taxon>
        <taxon>Bacillati</taxon>
        <taxon>Actinomycetota</taxon>
        <taxon>Actinomycetes</taxon>
        <taxon>Mycobacteriales</taxon>
        <taxon>Corynebacteriaceae</taxon>
        <taxon>Corynebacterium</taxon>
    </lineage>
</organism>
<dbReference type="OrthoDB" id="3404379at2"/>
<proteinExistence type="predicted"/>
<protein>
    <recommendedName>
        <fullName evidence="4">DivIVA domain</fullName>
    </recommendedName>
</protein>
<dbReference type="AlphaFoldDB" id="A0A0G3GNU4"/>
<dbReference type="RefSeq" id="WP_047239948.1">
    <property type="nucleotide sequence ID" value="NZ_CP011541.1"/>
</dbReference>
<feature type="transmembrane region" description="Helical" evidence="1">
    <location>
        <begin position="6"/>
        <end position="23"/>
    </location>
</feature>
<keyword evidence="1" id="KW-0812">Transmembrane</keyword>
<accession>A0A0G3GNU4</accession>
<keyword evidence="3" id="KW-1185">Reference proteome</keyword>
<dbReference type="Proteomes" id="UP000035368">
    <property type="component" value="Chromosome"/>
</dbReference>
<evidence type="ECO:0008006" key="4">
    <source>
        <dbReference type="Google" id="ProtNLM"/>
    </source>
</evidence>
<dbReference type="KEGG" id="cei:CEPID_04745"/>
<sequence length="113" mass="12243">MLTWLLYIVALIIIVALLTWGFGKVLGRGEIMPELVDHESLLKLNEAALGRGDFDALTFDTVLRGYRQDQVDPVIGALIAENQRLRQGAGQAVPIGGVADADKQQLRDAASNS</sequence>
<name>A0A0G3GNU4_9CORY</name>
<keyword evidence="1" id="KW-1133">Transmembrane helix</keyword>
<reference evidence="2 3" key="1">
    <citation type="submission" date="2015-05" db="EMBL/GenBank/DDBJ databases">
        <title>Complete genome sequence of Corynebacterium epidermidicanis DSM 45586, isolated from the skin of a dog suffering from pruritus.</title>
        <authorList>
            <person name="Ruckert C."/>
            <person name="Albersmeier A."/>
            <person name="Winkler A."/>
            <person name="Tauch A."/>
        </authorList>
    </citation>
    <scope>NUCLEOTIDE SEQUENCE [LARGE SCALE GENOMIC DNA]</scope>
    <source>
        <strain evidence="2 3">DSM 45586</strain>
    </source>
</reference>
<evidence type="ECO:0000313" key="2">
    <source>
        <dbReference type="EMBL" id="AKK02819.1"/>
    </source>
</evidence>
<evidence type="ECO:0000256" key="1">
    <source>
        <dbReference type="SAM" id="Phobius"/>
    </source>
</evidence>
<gene>
    <name evidence="2" type="ORF">CEPID_04745</name>
</gene>
<dbReference type="PATRIC" id="fig|1050174.4.peg.960"/>
<evidence type="ECO:0000313" key="3">
    <source>
        <dbReference type="Proteomes" id="UP000035368"/>
    </source>
</evidence>
<dbReference type="EMBL" id="CP011541">
    <property type="protein sequence ID" value="AKK02819.1"/>
    <property type="molecule type" value="Genomic_DNA"/>
</dbReference>
<dbReference type="STRING" id="1050174.CEPID_04745"/>